<dbReference type="PRINTS" id="PR00313">
    <property type="entry name" value="CABNDNGRPT"/>
</dbReference>
<keyword evidence="6" id="KW-1185">Reference proteome</keyword>
<dbReference type="GO" id="GO:0005576">
    <property type="term" value="C:extracellular region"/>
    <property type="evidence" value="ECO:0007669"/>
    <property type="project" value="UniProtKB-SubCell"/>
</dbReference>
<organism evidence="5 6">
    <name type="scientific">Plectonema cf. radiosum LEGE 06105</name>
    <dbReference type="NCBI Taxonomy" id="945769"/>
    <lineage>
        <taxon>Bacteria</taxon>
        <taxon>Bacillati</taxon>
        <taxon>Cyanobacteriota</taxon>
        <taxon>Cyanophyceae</taxon>
        <taxon>Oscillatoriophycideae</taxon>
        <taxon>Oscillatoriales</taxon>
        <taxon>Microcoleaceae</taxon>
        <taxon>Plectonema</taxon>
    </lineage>
</organism>
<name>A0A8J7K0M2_9CYAN</name>
<keyword evidence="2" id="KW-0964">Secreted</keyword>
<evidence type="ECO:0000256" key="1">
    <source>
        <dbReference type="ARBA" id="ARBA00004613"/>
    </source>
</evidence>
<dbReference type="InterPro" id="IPR011049">
    <property type="entry name" value="Serralysin-like_metalloprot_C"/>
</dbReference>
<dbReference type="PROSITE" id="PS00330">
    <property type="entry name" value="HEMOLYSIN_CALCIUM"/>
    <property type="match status" value="1"/>
</dbReference>
<evidence type="ECO:0000259" key="4">
    <source>
        <dbReference type="Pfam" id="PF04151"/>
    </source>
</evidence>
<dbReference type="RefSeq" id="WP_193921056.1">
    <property type="nucleotide sequence ID" value="NZ_JADEWL010000043.1"/>
</dbReference>
<dbReference type="Gene3D" id="2.60.120.380">
    <property type="match status" value="1"/>
</dbReference>
<evidence type="ECO:0000256" key="2">
    <source>
        <dbReference type="ARBA" id="ARBA00022525"/>
    </source>
</evidence>
<dbReference type="EMBL" id="JADEWL010000043">
    <property type="protein sequence ID" value="MBE9213826.1"/>
    <property type="molecule type" value="Genomic_DNA"/>
</dbReference>
<dbReference type="PANTHER" id="PTHR38340:SF1">
    <property type="entry name" value="S-LAYER PROTEIN"/>
    <property type="match status" value="1"/>
</dbReference>
<dbReference type="InterPro" id="IPR007280">
    <property type="entry name" value="Peptidase_C_arc/bac"/>
</dbReference>
<dbReference type="SUPFAM" id="SSF51120">
    <property type="entry name" value="beta-Roll"/>
    <property type="match status" value="2"/>
</dbReference>
<reference evidence="5" key="1">
    <citation type="submission" date="2020-10" db="EMBL/GenBank/DDBJ databases">
        <authorList>
            <person name="Castelo-Branco R."/>
            <person name="Eusebio N."/>
            <person name="Adriana R."/>
            <person name="Vieira A."/>
            <person name="Brugerolle De Fraissinette N."/>
            <person name="Rezende De Castro R."/>
            <person name="Schneider M.P."/>
            <person name="Vasconcelos V."/>
            <person name="Leao P.N."/>
        </authorList>
    </citation>
    <scope>NUCLEOTIDE SEQUENCE</scope>
    <source>
        <strain evidence="5">LEGE 06105</strain>
    </source>
</reference>
<evidence type="ECO:0000313" key="6">
    <source>
        <dbReference type="Proteomes" id="UP000620559"/>
    </source>
</evidence>
<dbReference type="PANTHER" id="PTHR38340">
    <property type="entry name" value="S-LAYER PROTEIN"/>
    <property type="match status" value="1"/>
</dbReference>
<dbReference type="AlphaFoldDB" id="A0A8J7K0M2"/>
<accession>A0A8J7K0M2</accession>
<comment type="subcellular location">
    <subcellularLocation>
        <location evidence="1">Secreted</location>
    </subcellularLocation>
</comment>
<dbReference type="Pfam" id="PF00353">
    <property type="entry name" value="HemolysinCabind"/>
    <property type="match status" value="3"/>
</dbReference>
<dbReference type="InterPro" id="IPR050557">
    <property type="entry name" value="RTX_toxin/Mannuronan_C5-epim"/>
</dbReference>
<feature type="domain" description="Peptidase C-terminal archaeal/bacterial" evidence="4">
    <location>
        <begin position="92"/>
        <end position="168"/>
    </location>
</feature>
<dbReference type="Proteomes" id="UP000620559">
    <property type="component" value="Unassembled WGS sequence"/>
</dbReference>
<gene>
    <name evidence="5" type="ORF">IQ247_14325</name>
</gene>
<dbReference type="Gene3D" id="2.150.10.10">
    <property type="entry name" value="Serralysin-like metalloprotease, C-terminal"/>
    <property type="match status" value="3"/>
</dbReference>
<evidence type="ECO:0000256" key="3">
    <source>
        <dbReference type="SAM" id="MobiDB-lite"/>
    </source>
</evidence>
<proteinExistence type="predicted"/>
<sequence length="596" mass="62441">MDFDFILPELILNPGEEPFDEEEPVFTSPGFPSGEEPFESNPPDELTVTVEENEPNDTISQAITTNLSSTNPGNFFLSSQIGNNPDVPPSDDVDIYELQLDAGDRLTIDIDSAEFASGLDPILRLFDSAGNELAVSDDNPAPGEPFTLDSFIDFFATATDNYYVGVSSFANFSYNPFIAGSGFGSSTGTYDIDITVEVIGNGGFETGDFTAWGTIGDASIQTAEFGAVPTQGDFQALLTTGVGSVSDNTLESFLGLNSGDIDSIGNGDATEGSALQKTITVEAGDVLSFDFNFLTNEGTPTFFNDFAFVFITSNTLSELADTNSFFELSPTVFSEETDYDNFTFEFSAGGTYTVGIGVVDLQDTVVDSGLLVDDFKIVSASEAMLGTEDSESLFGTVGDDTIFGKGGNDQIFGSEGMNTLYGGAGDDTMYGGSQADTMYGGAGNDAIFAAEGENIVFGGAGDDTMYGGSQADTIYGGFGNDLIFAAEGDNIVFGGAGDDTIYTGSGNDKIVGGFGNDIIWLGGGQDIVVLEAGKGIDTINNFQLGQTTFDVSGNLNELSIVDGANGAEISQFGELLAVVSWQSASTFIDNIDTVFA</sequence>
<dbReference type="Pfam" id="PF04151">
    <property type="entry name" value="PPC"/>
    <property type="match status" value="1"/>
</dbReference>
<dbReference type="InterPro" id="IPR018511">
    <property type="entry name" value="Hemolysin-typ_Ca-bd_CS"/>
</dbReference>
<comment type="caution">
    <text evidence="5">The sequence shown here is derived from an EMBL/GenBank/DDBJ whole genome shotgun (WGS) entry which is preliminary data.</text>
</comment>
<feature type="region of interest" description="Disordered" evidence="3">
    <location>
        <begin position="13"/>
        <end position="43"/>
    </location>
</feature>
<protein>
    <submittedName>
        <fullName evidence="5">Pre-peptidase C-terminal domain-containing protein</fullName>
    </submittedName>
</protein>
<evidence type="ECO:0000313" key="5">
    <source>
        <dbReference type="EMBL" id="MBE9213826.1"/>
    </source>
</evidence>
<dbReference type="GO" id="GO:0005509">
    <property type="term" value="F:calcium ion binding"/>
    <property type="evidence" value="ECO:0007669"/>
    <property type="project" value="InterPro"/>
</dbReference>
<dbReference type="InterPro" id="IPR001343">
    <property type="entry name" value="Hemolysn_Ca-bd"/>
</dbReference>